<name>A0A8T0FF64_ARGBR</name>
<accession>A0A8T0FF64</accession>
<reference evidence="2" key="1">
    <citation type="journal article" date="2020" name="bioRxiv">
        <title>Chromosome-level reference genome of the European wasp spider Argiope bruennichi: a resource for studies on range expansion and evolutionary adaptation.</title>
        <authorList>
            <person name="Sheffer M.M."/>
            <person name="Hoppe A."/>
            <person name="Krehenwinkel H."/>
            <person name="Uhl G."/>
            <person name="Kuss A.W."/>
            <person name="Jensen L."/>
            <person name="Jensen C."/>
            <person name="Gillespie R.G."/>
            <person name="Hoff K.J."/>
            <person name="Prost S."/>
        </authorList>
    </citation>
    <scope>NUCLEOTIDE SEQUENCE</scope>
</reference>
<feature type="region of interest" description="Disordered" evidence="1">
    <location>
        <begin position="75"/>
        <end position="127"/>
    </location>
</feature>
<feature type="region of interest" description="Disordered" evidence="1">
    <location>
        <begin position="554"/>
        <end position="581"/>
    </location>
</feature>
<feature type="compositionally biased region" description="Basic and acidic residues" evidence="1">
    <location>
        <begin position="107"/>
        <end position="127"/>
    </location>
</feature>
<comment type="caution">
    <text evidence="2">The sequence shown here is derived from an EMBL/GenBank/DDBJ whole genome shotgun (WGS) entry which is preliminary data.</text>
</comment>
<dbReference type="AlphaFoldDB" id="A0A8T0FF64"/>
<dbReference type="Proteomes" id="UP000807504">
    <property type="component" value="Unassembled WGS sequence"/>
</dbReference>
<sequence length="666" mass="75353">MKIFGTSADGRNGLRLTRINVKQSQEIEKVYEADRYANSGDYINQQAGIGKFWSTKDNPPESSSIQKLDYSNRGKTLNLNRNFGGRKRTSPAHKKKKNNKFIPKIKPKFENDSTATRKDTKDRKFEKEKLKEYNNTFKRTKKGNSSETRPAIPRNIIERIKLGNKFTNNDGESMAYKAIARKRFSTMSVEIKPDRKQKIVKNDKNKTVSKIYPLNNKFKSKNAKINTDSKRRIETTKTMAEKVKNIKDLKLNRFNNQSRYKLDLLGVTNRTKQKSINFKKEDKETKTSLGRTSLPLKNTVKTSQGIKTLSSKEEKRNEDMNVADIINSFIKLPIHIQKRVIDQVLLRQRNFEMLSDTVTLPGESSIISIDLSEKYSKTSILPKIYNTATVLPNAYLTTSVDLPAVYITMSVLPKAYRAILFDSSTAYATTSALPKAYTTTPVLPKANRSIPVDSSTTYIITSVLPKTYRTASIDFPETHTTTSVFPKAYNTTLVGLTESYNTTSVFPTAYSTTYLDLPEAHNHSETYSTESEDFPESSMTTSFDLSEAYSIGSEDSSEAYNNPSLDLSEGYGTSSVGATDTNLEASTPEEIASQIYKNQSFSETPEEKKFKSEMLKEYYETYSIPPIPDDSIGSLDVRSIPEEKSVRRRFFIFTGNGPKNFSQNPP</sequence>
<organism evidence="2 3">
    <name type="scientific">Argiope bruennichi</name>
    <name type="common">Wasp spider</name>
    <name type="synonym">Aranea bruennichi</name>
    <dbReference type="NCBI Taxonomy" id="94029"/>
    <lineage>
        <taxon>Eukaryota</taxon>
        <taxon>Metazoa</taxon>
        <taxon>Ecdysozoa</taxon>
        <taxon>Arthropoda</taxon>
        <taxon>Chelicerata</taxon>
        <taxon>Arachnida</taxon>
        <taxon>Araneae</taxon>
        <taxon>Araneomorphae</taxon>
        <taxon>Entelegynae</taxon>
        <taxon>Araneoidea</taxon>
        <taxon>Araneidae</taxon>
        <taxon>Argiope</taxon>
    </lineage>
</organism>
<dbReference type="EMBL" id="JABXBU010000012">
    <property type="protein sequence ID" value="KAF8788858.1"/>
    <property type="molecule type" value="Genomic_DNA"/>
</dbReference>
<feature type="compositionally biased region" description="Polar residues" evidence="1">
    <location>
        <begin position="558"/>
        <end position="581"/>
    </location>
</feature>
<proteinExistence type="predicted"/>
<gene>
    <name evidence="2" type="ORF">HNY73_006855</name>
</gene>
<evidence type="ECO:0000313" key="2">
    <source>
        <dbReference type="EMBL" id="KAF8788858.1"/>
    </source>
</evidence>
<reference evidence="2" key="2">
    <citation type="submission" date="2020-06" db="EMBL/GenBank/DDBJ databases">
        <authorList>
            <person name="Sheffer M."/>
        </authorList>
    </citation>
    <scope>NUCLEOTIDE SEQUENCE</scope>
</reference>
<keyword evidence="3" id="KW-1185">Reference proteome</keyword>
<feature type="compositionally biased region" description="Basic residues" evidence="1">
    <location>
        <begin position="84"/>
        <end position="106"/>
    </location>
</feature>
<protein>
    <submittedName>
        <fullName evidence="2">Uncharacterized protein</fullName>
    </submittedName>
</protein>
<evidence type="ECO:0000313" key="3">
    <source>
        <dbReference type="Proteomes" id="UP000807504"/>
    </source>
</evidence>
<evidence type="ECO:0000256" key="1">
    <source>
        <dbReference type="SAM" id="MobiDB-lite"/>
    </source>
</evidence>